<feature type="compositionally biased region" description="Basic and acidic residues" evidence="2">
    <location>
        <begin position="311"/>
        <end position="331"/>
    </location>
</feature>
<dbReference type="GO" id="GO:0003676">
    <property type="term" value="F:nucleic acid binding"/>
    <property type="evidence" value="ECO:0007669"/>
    <property type="project" value="InterPro"/>
</dbReference>
<protein>
    <recommendedName>
        <fullName evidence="3">CCHC-type domain-containing protein</fullName>
    </recommendedName>
</protein>
<evidence type="ECO:0000259" key="3">
    <source>
        <dbReference type="PROSITE" id="PS50158"/>
    </source>
</evidence>
<evidence type="ECO:0000256" key="2">
    <source>
        <dbReference type="SAM" id="MobiDB-lite"/>
    </source>
</evidence>
<dbReference type="InterPro" id="IPR036875">
    <property type="entry name" value="Znf_CCHC_sf"/>
</dbReference>
<feature type="region of interest" description="Disordered" evidence="2">
    <location>
        <begin position="1"/>
        <end position="102"/>
    </location>
</feature>
<dbReference type="Proteomes" id="UP001231189">
    <property type="component" value="Unassembled WGS sequence"/>
</dbReference>
<comment type="caution">
    <text evidence="4">The sequence shown here is derived from an EMBL/GenBank/DDBJ whole genome shotgun (WGS) entry which is preliminary data.</text>
</comment>
<dbReference type="GO" id="GO:0008270">
    <property type="term" value="F:zinc ion binding"/>
    <property type="evidence" value="ECO:0007669"/>
    <property type="project" value="UniProtKB-KW"/>
</dbReference>
<dbReference type="Pfam" id="PF00098">
    <property type="entry name" value="zf-CCHC"/>
    <property type="match status" value="1"/>
</dbReference>
<organism evidence="4 5">
    <name type="scientific">Lolium multiflorum</name>
    <name type="common">Italian ryegrass</name>
    <name type="synonym">Lolium perenne subsp. multiflorum</name>
    <dbReference type="NCBI Taxonomy" id="4521"/>
    <lineage>
        <taxon>Eukaryota</taxon>
        <taxon>Viridiplantae</taxon>
        <taxon>Streptophyta</taxon>
        <taxon>Embryophyta</taxon>
        <taxon>Tracheophyta</taxon>
        <taxon>Spermatophyta</taxon>
        <taxon>Magnoliopsida</taxon>
        <taxon>Liliopsida</taxon>
        <taxon>Poales</taxon>
        <taxon>Poaceae</taxon>
        <taxon>BOP clade</taxon>
        <taxon>Pooideae</taxon>
        <taxon>Poodae</taxon>
        <taxon>Poeae</taxon>
        <taxon>Poeae Chloroplast Group 2 (Poeae type)</taxon>
        <taxon>Loliodinae</taxon>
        <taxon>Loliinae</taxon>
        <taxon>Lolium</taxon>
    </lineage>
</organism>
<keyword evidence="1" id="KW-0862">Zinc</keyword>
<keyword evidence="5" id="KW-1185">Reference proteome</keyword>
<proteinExistence type="predicted"/>
<reference evidence="4" key="1">
    <citation type="submission" date="2023-07" db="EMBL/GenBank/DDBJ databases">
        <title>A chromosome-level genome assembly of Lolium multiflorum.</title>
        <authorList>
            <person name="Chen Y."/>
            <person name="Copetti D."/>
            <person name="Kolliker R."/>
            <person name="Studer B."/>
        </authorList>
    </citation>
    <scope>NUCLEOTIDE SEQUENCE</scope>
    <source>
        <strain evidence="4">02402/16</strain>
        <tissue evidence="4">Leaf</tissue>
    </source>
</reference>
<dbReference type="PROSITE" id="PS50158">
    <property type="entry name" value="ZF_CCHC"/>
    <property type="match status" value="1"/>
</dbReference>
<feature type="domain" description="CCHC-type" evidence="3">
    <location>
        <begin position="138"/>
        <end position="153"/>
    </location>
</feature>
<dbReference type="SUPFAM" id="SSF57756">
    <property type="entry name" value="Retrovirus zinc finger-like domains"/>
    <property type="match status" value="1"/>
</dbReference>
<feature type="region of interest" description="Disordered" evidence="2">
    <location>
        <begin position="159"/>
        <end position="352"/>
    </location>
</feature>
<evidence type="ECO:0000256" key="1">
    <source>
        <dbReference type="PROSITE-ProRule" id="PRU00047"/>
    </source>
</evidence>
<dbReference type="Gene3D" id="4.10.60.10">
    <property type="entry name" value="Zinc finger, CCHC-type"/>
    <property type="match status" value="1"/>
</dbReference>
<gene>
    <name evidence="4" type="ORF">QYE76_017238</name>
</gene>
<keyword evidence="1" id="KW-0863">Zinc-finger</keyword>
<feature type="compositionally biased region" description="Basic and acidic residues" evidence="2">
    <location>
        <begin position="274"/>
        <end position="289"/>
    </location>
</feature>
<keyword evidence="1" id="KW-0479">Metal-binding</keyword>
<accession>A0AAD8QFR9</accession>
<evidence type="ECO:0000313" key="5">
    <source>
        <dbReference type="Proteomes" id="UP001231189"/>
    </source>
</evidence>
<feature type="compositionally biased region" description="Low complexity" evidence="2">
    <location>
        <begin position="23"/>
        <end position="36"/>
    </location>
</feature>
<name>A0AAD8QFR9_LOLMU</name>
<dbReference type="InterPro" id="IPR001878">
    <property type="entry name" value="Znf_CCHC"/>
</dbReference>
<evidence type="ECO:0000313" key="4">
    <source>
        <dbReference type="EMBL" id="KAK1601830.1"/>
    </source>
</evidence>
<dbReference type="SMART" id="SM00343">
    <property type="entry name" value="ZnF_C2HC"/>
    <property type="match status" value="2"/>
</dbReference>
<feature type="compositionally biased region" description="Pro residues" evidence="2">
    <location>
        <begin position="245"/>
        <end position="260"/>
    </location>
</feature>
<sequence length="380" mass="40227">MCVKPDKPGGTPPTGACGGGVGTSSSALRGVGSSSSPRGAVSPARAAPRPWAVDESVRRLASAVVQSRGPPPSSGTRAPARGAAPWTEARGRKRARNQQPTLPAWTVRSGIPTNLAGACFNCTRTCHISTDCTYETVCLRCGEEGHHARECPQLRRAGGDRRVERGVPPAAPTGLPARQRLGPRDAAPVAAVERIPSPPKRGSHVDGGVEEAPQPPVVEERPRYRIPARQRLGLGRSPPRRARSPSPPPHRARSPSPPPVESAGSRRTMQPDAHVGHVEAPAPRRDSARPRSLPPACGDSSVAGRLYRGGAVEEHLRDAPDRLGSTERRAPPSEAGLLRGGESDPRFRQANLTGRSIVGRVFIPRSPEIEAAEERPRTSP</sequence>
<dbReference type="AlphaFoldDB" id="A0AAD8QFR9"/>
<dbReference type="EMBL" id="JAUUTY010000340">
    <property type="protein sequence ID" value="KAK1601830.1"/>
    <property type="molecule type" value="Genomic_DNA"/>
</dbReference>